<keyword evidence="1 4" id="KW-0808">Transferase</keyword>
<dbReference type="GO" id="GO:0016747">
    <property type="term" value="F:acyltransferase activity, transferring groups other than amino-acyl groups"/>
    <property type="evidence" value="ECO:0007669"/>
    <property type="project" value="InterPro"/>
</dbReference>
<dbReference type="PANTHER" id="PTHR43877:SF2">
    <property type="entry name" value="AMINOALKYLPHOSPHONATE N-ACETYLTRANSFERASE-RELATED"/>
    <property type="match status" value="1"/>
</dbReference>
<dbReference type="EMBL" id="MVFC01000002">
    <property type="protein sequence ID" value="OON82153.1"/>
    <property type="molecule type" value="Genomic_DNA"/>
</dbReference>
<evidence type="ECO:0000256" key="2">
    <source>
        <dbReference type="ARBA" id="ARBA00023315"/>
    </source>
</evidence>
<organism evidence="4 5">
    <name type="scientific">Streptomyces tsukubensis</name>
    <dbReference type="NCBI Taxonomy" id="83656"/>
    <lineage>
        <taxon>Bacteria</taxon>
        <taxon>Bacillati</taxon>
        <taxon>Actinomycetota</taxon>
        <taxon>Actinomycetes</taxon>
        <taxon>Kitasatosporales</taxon>
        <taxon>Streptomycetaceae</taxon>
        <taxon>Streptomyces</taxon>
    </lineage>
</organism>
<accession>A0A1V4AEW8</accession>
<dbReference type="PROSITE" id="PS51186">
    <property type="entry name" value="GNAT"/>
    <property type="match status" value="2"/>
</dbReference>
<evidence type="ECO:0000313" key="4">
    <source>
        <dbReference type="EMBL" id="OON82153.1"/>
    </source>
</evidence>
<dbReference type="Pfam" id="PF00583">
    <property type="entry name" value="Acetyltransf_1"/>
    <property type="match status" value="2"/>
</dbReference>
<sequence length="274" mass="29733">MTTTLRPTGPLQYAEDGTRTRQYQVCVNSRPVGTADLATHPVFGPSVGRITDLRIDEGERGRGRATVAALAAEEIFRDWRCGRIETTVPAEAFAALRLAEALGYTERNRHLAKTLTAGAPALPEGSLSRRMTPEEYGPWLAAGKEGYAKSWIDRGVPESEARAKSEADHARDLPDGLDSPGMSLTVLEHEGVPVGDLFISVRPEDAYILNIEVRPEFRGRGHGRTLMLAAESVAVSAGRDTIALNVFSGNTPAIRLYASLGYLPTAHYLYKSLS</sequence>
<reference evidence="4 5" key="1">
    <citation type="submission" date="2017-02" db="EMBL/GenBank/DDBJ databases">
        <title>Draft Genome Sequence of Streptomyces tsukubaensis F601, a Producer of the immunosuppressant tacrolimus FK506.</title>
        <authorList>
            <person name="Zong G."/>
            <person name="Zhong C."/>
            <person name="Fu J."/>
            <person name="Qin R."/>
            <person name="Cao G."/>
        </authorList>
    </citation>
    <scope>NUCLEOTIDE SEQUENCE [LARGE SCALE GENOMIC DNA]</scope>
    <source>
        <strain evidence="4 5">F601</strain>
    </source>
</reference>
<evidence type="ECO:0000313" key="5">
    <source>
        <dbReference type="Proteomes" id="UP000190539"/>
    </source>
</evidence>
<dbReference type="OrthoDB" id="3381976at2"/>
<protein>
    <submittedName>
        <fullName evidence="4">GNAT family N-acetyltransferase</fullName>
    </submittedName>
</protein>
<proteinExistence type="predicted"/>
<dbReference type="Gene3D" id="3.40.630.30">
    <property type="match status" value="2"/>
</dbReference>
<dbReference type="Proteomes" id="UP000190539">
    <property type="component" value="Unassembled WGS sequence"/>
</dbReference>
<gene>
    <name evidence="4" type="ORF">B1H18_03620</name>
</gene>
<dbReference type="CDD" id="cd04301">
    <property type="entry name" value="NAT_SF"/>
    <property type="match status" value="1"/>
</dbReference>
<dbReference type="RefSeq" id="WP_077964736.1">
    <property type="nucleotide sequence ID" value="NZ_CP045178.1"/>
</dbReference>
<dbReference type="InterPro" id="IPR016181">
    <property type="entry name" value="Acyl_CoA_acyltransferase"/>
</dbReference>
<feature type="domain" description="N-acetyltransferase" evidence="3">
    <location>
        <begin position="1"/>
        <end position="132"/>
    </location>
</feature>
<evidence type="ECO:0000256" key="1">
    <source>
        <dbReference type="ARBA" id="ARBA00022679"/>
    </source>
</evidence>
<dbReference type="InterPro" id="IPR000182">
    <property type="entry name" value="GNAT_dom"/>
</dbReference>
<keyword evidence="2" id="KW-0012">Acyltransferase</keyword>
<feature type="domain" description="N-acetyltransferase" evidence="3">
    <location>
        <begin position="126"/>
        <end position="274"/>
    </location>
</feature>
<name>A0A1V4AEW8_9ACTN</name>
<dbReference type="AlphaFoldDB" id="A0A1V4AEW8"/>
<comment type="caution">
    <text evidence="4">The sequence shown here is derived from an EMBL/GenBank/DDBJ whole genome shotgun (WGS) entry which is preliminary data.</text>
</comment>
<dbReference type="InterPro" id="IPR050832">
    <property type="entry name" value="Bact_Acetyltransf"/>
</dbReference>
<evidence type="ECO:0000259" key="3">
    <source>
        <dbReference type="PROSITE" id="PS51186"/>
    </source>
</evidence>
<dbReference type="STRING" id="83656.B1H18_03620"/>
<dbReference type="SUPFAM" id="SSF55729">
    <property type="entry name" value="Acyl-CoA N-acyltransferases (Nat)"/>
    <property type="match status" value="2"/>
</dbReference>
<dbReference type="PANTHER" id="PTHR43877">
    <property type="entry name" value="AMINOALKYLPHOSPHONATE N-ACETYLTRANSFERASE-RELATED-RELATED"/>
    <property type="match status" value="1"/>
</dbReference>
<keyword evidence="5" id="KW-1185">Reference proteome</keyword>